<name>A0ABW2CWV7_9ACTN</name>
<dbReference type="EMBL" id="JBHSXS010000039">
    <property type="protein sequence ID" value="MFC6885568.1"/>
    <property type="molecule type" value="Genomic_DNA"/>
</dbReference>
<comment type="caution">
    <text evidence="1">The sequence shown here is derived from an EMBL/GenBank/DDBJ whole genome shotgun (WGS) entry which is preliminary data.</text>
</comment>
<organism evidence="1 2">
    <name type="scientific">Actinomadura yumaensis</name>
    <dbReference type="NCBI Taxonomy" id="111807"/>
    <lineage>
        <taxon>Bacteria</taxon>
        <taxon>Bacillati</taxon>
        <taxon>Actinomycetota</taxon>
        <taxon>Actinomycetes</taxon>
        <taxon>Streptosporangiales</taxon>
        <taxon>Thermomonosporaceae</taxon>
        <taxon>Actinomadura</taxon>
    </lineage>
</organism>
<dbReference type="Proteomes" id="UP001596380">
    <property type="component" value="Unassembled WGS sequence"/>
</dbReference>
<gene>
    <name evidence="1" type="ORF">ACFQKB_37820</name>
</gene>
<proteinExistence type="predicted"/>
<evidence type="ECO:0000313" key="1">
    <source>
        <dbReference type="EMBL" id="MFC6885568.1"/>
    </source>
</evidence>
<protein>
    <submittedName>
        <fullName evidence="1">Uncharacterized protein</fullName>
    </submittedName>
</protein>
<accession>A0ABW2CWV7</accession>
<keyword evidence="2" id="KW-1185">Reference proteome</keyword>
<reference evidence="2" key="1">
    <citation type="journal article" date="2019" name="Int. J. Syst. Evol. Microbiol.">
        <title>The Global Catalogue of Microorganisms (GCM) 10K type strain sequencing project: providing services to taxonomists for standard genome sequencing and annotation.</title>
        <authorList>
            <consortium name="The Broad Institute Genomics Platform"/>
            <consortium name="The Broad Institute Genome Sequencing Center for Infectious Disease"/>
            <person name="Wu L."/>
            <person name="Ma J."/>
        </authorList>
    </citation>
    <scope>NUCLEOTIDE SEQUENCE [LARGE SCALE GENOMIC DNA]</scope>
    <source>
        <strain evidence="2">JCM 3369</strain>
    </source>
</reference>
<sequence length="278" mass="30523">MSHERQAAEEVRAAGALPGTRLAFAAAFYRDGRRAYGRAELSFLRWAIARGVLGNETGSPWWRAVNDRLLRDKTEADLNARSPRASAPSGRPVELWGEFIAAPSPARWYRAHNASVVAGYLENAALAEDELIAERFMMNVALMRVLYTHALVAEPRLALGAFAPLGRRLGDPRLGSVKLFLDLRRSFPEGYPLTGQPIEGIIAREGSIPRLVDYGVIGSRVDALYAWAASSLGIPEVAALADDGALVYAWPPERRRLWLNGSADRLLPKLTALATRPR</sequence>
<evidence type="ECO:0000313" key="2">
    <source>
        <dbReference type="Proteomes" id="UP001596380"/>
    </source>
</evidence>
<dbReference type="RefSeq" id="WP_160822159.1">
    <property type="nucleotide sequence ID" value="NZ_JBHSXE010000001.1"/>
</dbReference>